<feature type="domain" description="Thiamin pyrophosphokinase catalytic" evidence="6">
    <location>
        <begin position="28"/>
        <end position="126"/>
    </location>
</feature>
<dbReference type="GO" id="GO:0016301">
    <property type="term" value="F:kinase activity"/>
    <property type="evidence" value="ECO:0007669"/>
    <property type="project" value="UniProtKB-KW"/>
</dbReference>
<evidence type="ECO:0000256" key="3">
    <source>
        <dbReference type="ARBA" id="ARBA00022777"/>
    </source>
</evidence>
<dbReference type="RefSeq" id="WP_167700752.1">
    <property type="nucleotide sequence ID" value="NZ_CP118174.1"/>
</dbReference>
<evidence type="ECO:0000256" key="5">
    <source>
        <dbReference type="NCBIfam" id="TIGR01378"/>
    </source>
</evidence>
<dbReference type="SUPFAM" id="SSF63862">
    <property type="entry name" value="Thiamin pyrophosphokinase, substrate-binding domain"/>
    <property type="match status" value="1"/>
</dbReference>
<sequence length="220" mass="24591">MFYHPIFSNCDALIFTGGSYPSSTRWMSLLQNDPLIIAADSGLLQLQQTSVSVHHIVGDFDSLPSAEKVLAQYTHIPIHRSNREKDETDTELALLLAKEQNAQYPILIGGGEGRMDHLLAIMQLFTTNLAPAGWITAKEYILPIYPDTPFVLSQMAGETISFYPLIPPSKPIHTEGLQWPFTDLDYLYSKMSISNVIHDDKMTLRIDDGLLLAIIPFSTI</sequence>
<organism evidence="8 9">
    <name type="scientific">Entomospira entomophila</name>
    <dbReference type="NCBI Taxonomy" id="2719988"/>
    <lineage>
        <taxon>Bacteria</taxon>
        <taxon>Pseudomonadati</taxon>
        <taxon>Spirochaetota</taxon>
        <taxon>Spirochaetia</taxon>
        <taxon>Spirochaetales</taxon>
        <taxon>Spirochaetaceae</taxon>
        <taxon>Entomospira</taxon>
    </lineage>
</organism>
<gene>
    <name evidence="8" type="ORF">HCT14_06665</name>
</gene>
<evidence type="ECO:0000259" key="7">
    <source>
        <dbReference type="Pfam" id="PF04265"/>
    </source>
</evidence>
<evidence type="ECO:0000313" key="9">
    <source>
        <dbReference type="Proteomes" id="UP000711995"/>
    </source>
</evidence>
<dbReference type="GO" id="GO:0009229">
    <property type="term" value="P:thiamine diphosphate biosynthetic process"/>
    <property type="evidence" value="ECO:0007669"/>
    <property type="project" value="InterPro"/>
</dbReference>
<keyword evidence="3" id="KW-0418">Kinase</keyword>
<protein>
    <recommendedName>
        <fullName evidence="5">Thiamine diphosphokinase</fullName>
        <ecNumber evidence="5">2.7.6.2</ecNumber>
    </recommendedName>
</protein>
<dbReference type="InterPro" id="IPR006282">
    <property type="entry name" value="Thi_PPkinase"/>
</dbReference>
<dbReference type="InterPro" id="IPR036371">
    <property type="entry name" value="TPK_B1-bd_sf"/>
</dbReference>
<dbReference type="GO" id="GO:0006772">
    <property type="term" value="P:thiamine metabolic process"/>
    <property type="evidence" value="ECO:0007669"/>
    <property type="project" value="UniProtKB-UniRule"/>
</dbReference>
<dbReference type="InterPro" id="IPR036759">
    <property type="entry name" value="TPK_catalytic_sf"/>
</dbReference>
<dbReference type="GO" id="GO:0030975">
    <property type="term" value="F:thiamine binding"/>
    <property type="evidence" value="ECO:0007669"/>
    <property type="project" value="InterPro"/>
</dbReference>
<dbReference type="InterPro" id="IPR053149">
    <property type="entry name" value="TPK"/>
</dbReference>
<accession>A0A968GCN4</accession>
<keyword evidence="1 8" id="KW-0808">Transferase</keyword>
<dbReference type="EC" id="2.7.6.2" evidence="5"/>
<dbReference type="InterPro" id="IPR007371">
    <property type="entry name" value="TPK_catalytic"/>
</dbReference>
<dbReference type="Pfam" id="PF04263">
    <property type="entry name" value="TPK_catalytic"/>
    <property type="match status" value="1"/>
</dbReference>
<dbReference type="PANTHER" id="PTHR41299:SF1">
    <property type="entry name" value="THIAMINE PYROPHOSPHOKINASE"/>
    <property type="match status" value="1"/>
</dbReference>
<dbReference type="CDD" id="cd07995">
    <property type="entry name" value="TPK"/>
    <property type="match status" value="1"/>
</dbReference>
<dbReference type="AlphaFoldDB" id="A0A968GCN4"/>
<evidence type="ECO:0000256" key="4">
    <source>
        <dbReference type="ARBA" id="ARBA00022840"/>
    </source>
</evidence>
<evidence type="ECO:0000313" key="8">
    <source>
        <dbReference type="EMBL" id="NIZ41183.1"/>
    </source>
</evidence>
<dbReference type="InterPro" id="IPR007373">
    <property type="entry name" value="Thiamin_PyroPKinase_B1-bd"/>
</dbReference>
<dbReference type="Pfam" id="PF04265">
    <property type="entry name" value="TPK_B1_binding"/>
    <property type="match status" value="1"/>
</dbReference>
<evidence type="ECO:0000259" key="6">
    <source>
        <dbReference type="Pfam" id="PF04263"/>
    </source>
</evidence>
<dbReference type="NCBIfam" id="TIGR01378">
    <property type="entry name" value="thi_PPkinase"/>
    <property type="match status" value="1"/>
</dbReference>
<dbReference type="PANTHER" id="PTHR41299">
    <property type="entry name" value="THIAMINE PYROPHOSPHOKINASE"/>
    <property type="match status" value="1"/>
</dbReference>
<comment type="caution">
    <text evidence="8">The sequence shown here is derived from an EMBL/GenBank/DDBJ whole genome shotgun (WGS) entry which is preliminary data.</text>
</comment>
<proteinExistence type="predicted"/>
<dbReference type="SUPFAM" id="SSF63999">
    <property type="entry name" value="Thiamin pyrophosphokinase, catalytic domain"/>
    <property type="match status" value="1"/>
</dbReference>
<keyword evidence="2" id="KW-0547">Nucleotide-binding</keyword>
<reference evidence="8 9" key="1">
    <citation type="submission" date="2020-03" db="EMBL/GenBank/DDBJ databases">
        <title>Spirochaetal bacteria isolated from arthropods constitute a novel genus Entomospira genus novum within the order Spirochaetales.</title>
        <authorList>
            <person name="Grana-Miraglia L."/>
            <person name="Sikutova S."/>
            <person name="Fingerle V."/>
            <person name="Sing A."/>
            <person name="Castillo-Ramirez S."/>
            <person name="Margos G."/>
            <person name="Rudolf I."/>
        </authorList>
    </citation>
    <scope>NUCLEOTIDE SEQUENCE [LARGE SCALE GENOMIC DNA]</scope>
    <source>
        <strain evidence="8 9">BR193</strain>
    </source>
</reference>
<evidence type="ECO:0000256" key="1">
    <source>
        <dbReference type="ARBA" id="ARBA00022679"/>
    </source>
</evidence>
<dbReference type="EMBL" id="JAATLJ010000001">
    <property type="protein sequence ID" value="NIZ41183.1"/>
    <property type="molecule type" value="Genomic_DNA"/>
</dbReference>
<dbReference type="Proteomes" id="UP000711995">
    <property type="component" value="Unassembled WGS sequence"/>
</dbReference>
<dbReference type="GO" id="GO:0004788">
    <property type="term" value="F:thiamine diphosphokinase activity"/>
    <property type="evidence" value="ECO:0007669"/>
    <property type="project" value="UniProtKB-UniRule"/>
</dbReference>
<dbReference type="GO" id="GO:0005524">
    <property type="term" value="F:ATP binding"/>
    <property type="evidence" value="ECO:0007669"/>
    <property type="project" value="UniProtKB-KW"/>
</dbReference>
<evidence type="ECO:0000256" key="2">
    <source>
        <dbReference type="ARBA" id="ARBA00022741"/>
    </source>
</evidence>
<dbReference type="Gene3D" id="3.40.50.10240">
    <property type="entry name" value="Thiamin pyrophosphokinase, catalytic domain"/>
    <property type="match status" value="1"/>
</dbReference>
<feature type="domain" description="Thiamin pyrophosphokinase thiamin-binding" evidence="7">
    <location>
        <begin position="156"/>
        <end position="211"/>
    </location>
</feature>
<name>A0A968GCN4_9SPIO</name>
<keyword evidence="4" id="KW-0067">ATP-binding</keyword>
<keyword evidence="9" id="KW-1185">Reference proteome</keyword>